<dbReference type="EMBL" id="UINC01097731">
    <property type="protein sequence ID" value="SVC55690.1"/>
    <property type="molecule type" value="Genomic_DNA"/>
</dbReference>
<dbReference type="Gene3D" id="3.40.50.1820">
    <property type="entry name" value="alpha/beta hydrolase"/>
    <property type="match status" value="1"/>
</dbReference>
<dbReference type="SUPFAM" id="SSF53474">
    <property type="entry name" value="alpha/beta-Hydrolases"/>
    <property type="match status" value="1"/>
</dbReference>
<evidence type="ECO:0000259" key="1">
    <source>
        <dbReference type="Pfam" id="PF01738"/>
    </source>
</evidence>
<gene>
    <name evidence="2" type="ORF">METZ01_LOCUS308544</name>
</gene>
<name>A0A382N4J6_9ZZZZ</name>
<proteinExistence type="predicted"/>
<feature type="domain" description="Dienelactone hydrolase" evidence="1">
    <location>
        <begin position="32"/>
        <end position="147"/>
    </location>
</feature>
<dbReference type="Pfam" id="PF01738">
    <property type="entry name" value="DLH"/>
    <property type="match status" value="1"/>
</dbReference>
<accession>A0A382N4J6</accession>
<organism evidence="2">
    <name type="scientific">marine metagenome</name>
    <dbReference type="NCBI Taxonomy" id="408172"/>
    <lineage>
        <taxon>unclassified sequences</taxon>
        <taxon>metagenomes</taxon>
        <taxon>ecological metagenomes</taxon>
    </lineage>
</organism>
<protein>
    <recommendedName>
        <fullName evidence="1">Dienelactone hydrolase domain-containing protein</fullName>
    </recommendedName>
</protein>
<reference evidence="2" key="1">
    <citation type="submission" date="2018-05" db="EMBL/GenBank/DDBJ databases">
        <authorList>
            <person name="Lanie J.A."/>
            <person name="Ng W.-L."/>
            <person name="Kazmierczak K.M."/>
            <person name="Andrzejewski T.M."/>
            <person name="Davidsen T.M."/>
            <person name="Wayne K.J."/>
            <person name="Tettelin H."/>
            <person name="Glass J.I."/>
            <person name="Rusch D."/>
            <person name="Podicherti R."/>
            <person name="Tsui H.-C.T."/>
            <person name="Winkler M.E."/>
        </authorList>
    </citation>
    <scope>NUCLEOTIDE SEQUENCE</scope>
</reference>
<dbReference type="InterPro" id="IPR002925">
    <property type="entry name" value="Dienelactn_hydro"/>
</dbReference>
<dbReference type="AlphaFoldDB" id="A0A382N4J6"/>
<dbReference type="GO" id="GO:0016787">
    <property type="term" value="F:hydrolase activity"/>
    <property type="evidence" value="ECO:0007669"/>
    <property type="project" value="InterPro"/>
</dbReference>
<evidence type="ECO:0000313" key="2">
    <source>
        <dbReference type="EMBL" id="SVC55690.1"/>
    </source>
</evidence>
<sequence>MARTIMTDALGGYEITEFAHGGTTHTVLRAGTGPAVIVMPEMPGITPLVADFGRRVSAIGCTAVLPSLFGTPGRRARPGYILRTLAGGCVSREFTAFLRRRSSPVTDWLRALAAFEHGRCGGPGVGAVGMCFTGGFALGMMVDERMLAPVLSQPSLPLPIGARGRRSVGLSNRDLEIVRNRVRGRDSDGVCVLGLRFSEDGMAPAERFARLAEEFGDGFIGAEIDSSPGNPHRISKRAHSVLTDELVDEPGHPTRDALDAVLEHLRRGLLS</sequence>
<dbReference type="InterPro" id="IPR029058">
    <property type="entry name" value="AB_hydrolase_fold"/>
</dbReference>